<dbReference type="GO" id="GO:0016829">
    <property type="term" value="F:lyase activity"/>
    <property type="evidence" value="ECO:0007669"/>
    <property type="project" value="UniProtKB-KW"/>
</dbReference>
<comment type="similarity">
    <text evidence="3">Belongs to the CcmC/CycZ/HelC family.</text>
</comment>
<dbReference type="OrthoDB" id="9814290at2"/>
<protein>
    <recommendedName>
        <fullName evidence="4">Heme exporter protein C</fullName>
    </recommendedName>
</protein>
<feature type="transmembrane region" description="Helical" evidence="9">
    <location>
        <begin position="145"/>
        <end position="164"/>
    </location>
</feature>
<feature type="transmembrane region" description="Helical" evidence="9">
    <location>
        <begin position="38"/>
        <end position="65"/>
    </location>
</feature>
<evidence type="ECO:0000313" key="11">
    <source>
        <dbReference type="EMBL" id="AXC14127.1"/>
    </source>
</evidence>
<dbReference type="AlphaFoldDB" id="A0A2Z5G5R7"/>
<dbReference type="InterPro" id="IPR002541">
    <property type="entry name" value="Cyt_c_assembly"/>
</dbReference>
<organism evidence="11 12">
    <name type="scientific">Acidisarcina polymorpha</name>
    <dbReference type="NCBI Taxonomy" id="2211140"/>
    <lineage>
        <taxon>Bacteria</taxon>
        <taxon>Pseudomonadati</taxon>
        <taxon>Acidobacteriota</taxon>
        <taxon>Terriglobia</taxon>
        <taxon>Terriglobales</taxon>
        <taxon>Acidobacteriaceae</taxon>
        <taxon>Acidisarcina</taxon>
    </lineage>
</organism>
<evidence type="ECO:0000259" key="10">
    <source>
        <dbReference type="Pfam" id="PF01578"/>
    </source>
</evidence>
<evidence type="ECO:0000256" key="4">
    <source>
        <dbReference type="ARBA" id="ARBA00016463"/>
    </source>
</evidence>
<dbReference type="PANTHER" id="PTHR30071">
    <property type="entry name" value="HEME EXPORTER PROTEIN C"/>
    <property type="match status" value="1"/>
</dbReference>
<dbReference type="KEGG" id="abas:ACPOL_4865"/>
<dbReference type="Proteomes" id="UP000253606">
    <property type="component" value="Chromosome"/>
</dbReference>
<comment type="function">
    <text evidence="1">Required for the export of heme to the periplasm for the biogenesis of c-type cytochromes.</text>
</comment>
<evidence type="ECO:0000256" key="6">
    <source>
        <dbReference type="ARBA" id="ARBA00022748"/>
    </source>
</evidence>
<dbReference type="GO" id="GO:0017004">
    <property type="term" value="P:cytochrome complex assembly"/>
    <property type="evidence" value="ECO:0007669"/>
    <property type="project" value="UniProtKB-KW"/>
</dbReference>
<evidence type="ECO:0000313" key="12">
    <source>
        <dbReference type="Proteomes" id="UP000253606"/>
    </source>
</evidence>
<sequence>MKIFRWILAIVTLGLLGYGFHVAMTVPADEAMFNVQRIFYYHLPAWIAMSLCFAANLIGSVVYLLSRNKRPALSLRADALAVSAAEMGVVFCLVGLVTGSLWARYAWGIWWTWDERLTTTLILWLIYVSYLLLRNFAAGPQMRTISAVLAIFGYIDVPIVYMSTRWWRTQHPAPVFFGGPGSGIAPSMKPAVAWNIYAWMAWALLVVSIRYAVERRQQLLDQAAALRSLEAPVTRHVEVAS</sequence>
<keyword evidence="5 9" id="KW-0812">Transmembrane</keyword>
<dbReference type="Pfam" id="PF01578">
    <property type="entry name" value="Cytochrom_C_asm"/>
    <property type="match status" value="1"/>
</dbReference>
<dbReference type="GO" id="GO:0020037">
    <property type="term" value="F:heme binding"/>
    <property type="evidence" value="ECO:0007669"/>
    <property type="project" value="InterPro"/>
</dbReference>
<dbReference type="EMBL" id="CP030840">
    <property type="protein sequence ID" value="AXC14127.1"/>
    <property type="molecule type" value="Genomic_DNA"/>
</dbReference>
<proteinExistence type="inferred from homology"/>
<evidence type="ECO:0000256" key="5">
    <source>
        <dbReference type="ARBA" id="ARBA00022692"/>
    </source>
</evidence>
<name>A0A2Z5G5R7_9BACT</name>
<dbReference type="PRINTS" id="PR01386">
    <property type="entry name" value="CCMCBIOGNSIS"/>
</dbReference>
<feature type="transmembrane region" description="Helical" evidence="9">
    <location>
        <begin position="117"/>
        <end position="133"/>
    </location>
</feature>
<keyword evidence="7 9" id="KW-1133">Transmembrane helix</keyword>
<keyword evidence="6" id="KW-0201">Cytochrome c-type biogenesis</keyword>
<keyword evidence="8 9" id="KW-0472">Membrane</keyword>
<evidence type="ECO:0000256" key="1">
    <source>
        <dbReference type="ARBA" id="ARBA00002442"/>
    </source>
</evidence>
<dbReference type="GO" id="GO:0015232">
    <property type="term" value="F:heme transmembrane transporter activity"/>
    <property type="evidence" value="ECO:0007669"/>
    <property type="project" value="InterPro"/>
</dbReference>
<evidence type="ECO:0000256" key="3">
    <source>
        <dbReference type="ARBA" id="ARBA00005840"/>
    </source>
</evidence>
<feature type="transmembrane region" description="Helical" evidence="9">
    <location>
        <begin position="77"/>
        <end position="97"/>
    </location>
</feature>
<evidence type="ECO:0000256" key="7">
    <source>
        <dbReference type="ARBA" id="ARBA00022989"/>
    </source>
</evidence>
<dbReference type="GO" id="GO:0005886">
    <property type="term" value="C:plasma membrane"/>
    <property type="evidence" value="ECO:0007669"/>
    <property type="project" value="TreeGrafter"/>
</dbReference>
<dbReference type="InterPro" id="IPR045062">
    <property type="entry name" value="Cyt_c_biogenesis_CcsA/CcmC"/>
</dbReference>
<dbReference type="RefSeq" id="WP_114208966.1">
    <property type="nucleotide sequence ID" value="NZ_CP030840.1"/>
</dbReference>
<feature type="domain" description="Cytochrome c assembly protein" evidence="10">
    <location>
        <begin position="1"/>
        <end position="168"/>
    </location>
</feature>
<dbReference type="InterPro" id="IPR003557">
    <property type="entry name" value="Cyt_c_biogenesis_CcmC"/>
</dbReference>
<accession>A0A2Z5G5R7</accession>
<feature type="transmembrane region" description="Helical" evidence="9">
    <location>
        <begin position="196"/>
        <end position="213"/>
    </location>
</feature>
<dbReference type="PANTHER" id="PTHR30071:SF1">
    <property type="entry name" value="CYTOCHROME B_B6 PROTEIN-RELATED"/>
    <property type="match status" value="1"/>
</dbReference>
<evidence type="ECO:0000256" key="9">
    <source>
        <dbReference type="SAM" id="Phobius"/>
    </source>
</evidence>
<evidence type="ECO:0000256" key="2">
    <source>
        <dbReference type="ARBA" id="ARBA00004141"/>
    </source>
</evidence>
<keyword evidence="12" id="KW-1185">Reference proteome</keyword>
<reference evidence="11 12" key="1">
    <citation type="journal article" date="2018" name="Front. Microbiol.">
        <title>Hydrolytic Capabilities as a Key to Environmental Success: Chitinolytic and Cellulolytic Acidobacteria From Acidic Sub-arctic Soils and Boreal Peatlands.</title>
        <authorList>
            <person name="Belova S.E."/>
            <person name="Ravin N.V."/>
            <person name="Pankratov T.A."/>
            <person name="Rakitin A.L."/>
            <person name="Ivanova A.A."/>
            <person name="Beletsky A.V."/>
            <person name="Mardanov A.V."/>
            <person name="Sinninghe Damste J.S."/>
            <person name="Dedysh S.N."/>
        </authorList>
    </citation>
    <scope>NUCLEOTIDE SEQUENCE [LARGE SCALE GENOMIC DNA]</scope>
    <source>
        <strain evidence="11 12">SBC82</strain>
    </source>
</reference>
<comment type="subcellular location">
    <subcellularLocation>
        <location evidence="2">Membrane</location>
        <topology evidence="2">Multi-pass membrane protein</topology>
    </subcellularLocation>
</comment>
<evidence type="ECO:0000256" key="8">
    <source>
        <dbReference type="ARBA" id="ARBA00023136"/>
    </source>
</evidence>
<gene>
    <name evidence="11" type="ORF">ACPOL_4865</name>
</gene>
<keyword evidence="11" id="KW-0456">Lyase</keyword>